<dbReference type="EMBL" id="JAAXOS010000010">
    <property type="protein sequence ID" value="NKY28698.1"/>
    <property type="molecule type" value="Genomic_DNA"/>
</dbReference>
<proteinExistence type="predicted"/>
<protein>
    <submittedName>
        <fullName evidence="1">Uncharacterized protein</fullName>
    </submittedName>
</protein>
<keyword evidence="2" id="KW-1185">Reference proteome</keyword>
<dbReference type="AlphaFoldDB" id="A0A7X6L6F2"/>
<dbReference type="Proteomes" id="UP000540698">
    <property type="component" value="Unassembled WGS sequence"/>
</dbReference>
<organism evidence="1 2">
    <name type="scientific">Nocardia gamkensis</name>
    <dbReference type="NCBI Taxonomy" id="352869"/>
    <lineage>
        <taxon>Bacteria</taxon>
        <taxon>Bacillati</taxon>
        <taxon>Actinomycetota</taxon>
        <taxon>Actinomycetes</taxon>
        <taxon>Mycobacteriales</taxon>
        <taxon>Nocardiaceae</taxon>
        <taxon>Nocardia</taxon>
    </lineage>
</organism>
<sequence length="135" mass="15119">MRSTVSNDDDRGGKVFREAWISGVTTHYPGTPKDSYITPWEDTPDWERASAAAVYGQVVDFIERTQNAAARLSPELKGQFVAICWIGQILARIPDPKPGYIAPWDQLPEWQQKTDIGIFEAIERRVEASESPAAL</sequence>
<name>A0A7X6L6F2_9NOCA</name>
<reference evidence="1 2" key="1">
    <citation type="submission" date="2020-04" db="EMBL/GenBank/DDBJ databases">
        <title>MicrobeNet Type strains.</title>
        <authorList>
            <person name="Nicholson A.C."/>
        </authorList>
    </citation>
    <scope>NUCLEOTIDE SEQUENCE [LARGE SCALE GENOMIC DNA]</scope>
    <source>
        <strain evidence="1 2">DSM 44956</strain>
    </source>
</reference>
<accession>A0A7X6L6F2</accession>
<comment type="caution">
    <text evidence="1">The sequence shown here is derived from an EMBL/GenBank/DDBJ whole genome shotgun (WGS) entry which is preliminary data.</text>
</comment>
<evidence type="ECO:0000313" key="1">
    <source>
        <dbReference type="EMBL" id="NKY28698.1"/>
    </source>
</evidence>
<evidence type="ECO:0000313" key="2">
    <source>
        <dbReference type="Proteomes" id="UP000540698"/>
    </source>
</evidence>
<gene>
    <name evidence="1" type="ORF">HGB38_21125</name>
</gene>